<protein>
    <submittedName>
        <fullName evidence="1">Uncharacterized protein</fullName>
    </submittedName>
</protein>
<keyword evidence="2" id="KW-1185">Reference proteome</keyword>
<dbReference type="EMBL" id="CM042053">
    <property type="protein sequence ID" value="KAI3715910.1"/>
    <property type="molecule type" value="Genomic_DNA"/>
</dbReference>
<proteinExistence type="predicted"/>
<reference evidence="2" key="1">
    <citation type="journal article" date="2022" name="Mol. Ecol. Resour.">
        <title>The genomes of chicory, endive, great burdock and yacon provide insights into Asteraceae palaeo-polyploidization history and plant inulin production.</title>
        <authorList>
            <person name="Fan W."/>
            <person name="Wang S."/>
            <person name="Wang H."/>
            <person name="Wang A."/>
            <person name="Jiang F."/>
            <person name="Liu H."/>
            <person name="Zhao H."/>
            <person name="Xu D."/>
            <person name="Zhang Y."/>
        </authorList>
    </citation>
    <scope>NUCLEOTIDE SEQUENCE [LARGE SCALE GENOMIC DNA]</scope>
    <source>
        <strain evidence="2">cv. Niubang</strain>
    </source>
</reference>
<comment type="caution">
    <text evidence="1">The sequence shown here is derived from an EMBL/GenBank/DDBJ whole genome shotgun (WGS) entry which is preliminary data.</text>
</comment>
<accession>A0ACB9B166</accession>
<reference evidence="1 2" key="2">
    <citation type="journal article" date="2022" name="Mol. Ecol. Resour.">
        <title>The genomes of chicory, endive, great burdock and yacon provide insights into Asteraceae paleo-polyploidization history and plant inulin production.</title>
        <authorList>
            <person name="Fan W."/>
            <person name="Wang S."/>
            <person name="Wang H."/>
            <person name="Wang A."/>
            <person name="Jiang F."/>
            <person name="Liu H."/>
            <person name="Zhao H."/>
            <person name="Xu D."/>
            <person name="Zhang Y."/>
        </authorList>
    </citation>
    <scope>NUCLEOTIDE SEQUENCE [LARGE SCALE GENOMIC DNA]</scope>
    <source>
        <strain evidence="2">cv. Niubang</strain>
    </source>
</reference>
<evidence type="ECO:0000313" key="2">
    <source>
        <dbReference type="Proteomes" id="UP001055879"/>
    </source>
</evidence>
<name>A0ACB9B166_ARCLA</name>
<evidence type="ECO:0000313" key="1">
    <source>
        <dbReference type="EMBL" id="KAI3715910.1"/>
    </source>
</evidence>
<gene>
    <name evidence="1" type="ORF">L6452_22900</name>
</gene>
<dbReference type="Proteomes" id="UP001055879">
    <property type="component" value="Linkage Group LG07"/>
</dbReference>
<sequence length="155" mass="17299">MELFIRSSLLSFLELCIPFWSLRSRGAAVSWAAISTRVSDDVSVTVFPSIHISDVFSASSVCMPSLFCSLDSVISSAPSIHVPASRFRLVNFSVNHLTSKKWIANTHLFSYSPLHNTIILINLSNFRIHFIFPIHIFKQPPPSNKGSTNESVFQS</sequence>
<organism evidence="1 2">
    <name type="scientific">Arctium lappa</name>
    <name type="common">Greater burdock</name>
    <name type="synonym">Lappa major</name>
    <dbReference type="NCBI Taxonomy" id="4217"/>
    <lineage>
        <taxon>Eukaryota</taxon>
        <taxon>Viridiplantae</taxon>
        <taxon>Streptophyta</taxon>
        <taxon>Embryophyta</taxon>
        <taxon>Tracheophyta</taxon>
        <taxon>Spermatophyta</taxon>
        <taxon>Magnoliopsida</taxon>
        <taxon>eudicotyledons</taxon>
        <taxon>Gunneridae</taxon>
        <taxon>Pentapetalae</taxon>
        <taxon>asterids</taxon>
        <taxon>campanulids</taxon>
        <taxon>Asterales</taxon>
        <taxon>Asteraceae</taxon>
        <taxon>Carduoideae</taxon>
        <taxon>Cardueae</taxon>
        <taxon>Arctiinae</taxon>
        <taxon>Arctium</taxon>
    </lineage>
</organism>